<dbReference type="EMBL" id="JAFLRJ010000264">
    <property type="protein sequence ID" value="MBO0515233.1"/>
    <property type="molecule type" value="Genomic_DNA"/>
</dbReference>
<feature type="compositionally biased region" description="Low complexity" evidence="1">
    <location>
        <begin position="73"/>
        <end position="113"/>
    </location>
</feature>
<comment type="caution">
    <text evidence="2">The sequence shown here is derived from an EMBL/GenBank/DDBJ whole genome shotgun (WGS) entry which is preliminary data.</text>
</comment>
<keyword evidence="3" id="KW-1185">Reference proteome</keyword>
<evidence type="ECO:0000313" key="3">
    <source>
        <dbReference type="Proteomes" id="UP000664167"/>
    </source>
</evidence>
<accession>A0A939FB05</accession>
<organism evidence="2 3">
    <name type="scientific">Streptomyces beijiangensis</name>
    <dbReference type="NCBI Taxonomy" id="163361"/>
    <lineage>
        <taxon>Bacteria</taxon>
        <taxon>Bacillati</taxon>
        <taxon>Actinomycetota</taxon>
        <taxon>Actinomycetes</taxon>
        <taxon>Kitasatosporales</taxon>
        <taxon>Streptomycetaceae</taxon>
        <taxon>Streptomyces</taxon>
    </lineage>
</organism>
<proteinExistence type="predicted"/>
<feature type="region of interest" description="Disordered" evidence="1">
    <location>
        <begin position="45"/>
        <end position="115"/>
    </location>
</feature>
<dbReference type="Proteomes" id="UP000664167">
    <property type="component" value="Unassembled WGS sequence"/>
</dbReference>
<sequence length="185" mass="18869">MRRGLIHSLAWTLATGAAVTLSWWGVRTVMSGTVYDPPRALPVGANALGSSTQRPEGGAPSLNKAESGGSGTPKASKSPAARPSGGASNGPGASKPASRSSSAAPPASRSASGEVKSYPVNGGRVVYDIGAASAELVSATPASGWKFQVWKTATWIRVTFTKDAQSTSVFCTWNDHAPTVEITSP</sequence>
<protein>
    <recommendedName>
        <fullName evidence="4">Secreted protein</fullName>
    </recommendedName>
</protein>
<reference evidence="2" key="1">
    <citation type="submission" date="2021-03" db="EMBL/GenBank/DDBJ databases">
        <title>Streptomyces poriferae sp. nov., a novel marine sponge-derived Actinobacteria species with anti-MRSA activity.</title>
        <authorList>
            <person name="Sandoval-Powers M."/>
            <person name="Kralova S."/>
            <person name="Nguyen G.-S."/>
            <person name="Fawwal D."/>
            <person name="Degnes K."/>
            <person name="Klinkenberg G."/>
            <person name="Sletta H."/>
            <person name="Wentzel A."/>
            <person name="Liles M.R."/>
        </authorList>
    </citation>
    <scope>NUCLEOTIDE SEQUENCE</scope>
    <source>
        <strain evidence="2">DSM 41794</strain>
    </source>
</reference>
<gene>
    <name evidence="2" type="ORF">J0695_26055</name>
</gene>
<evidence type="ECO:0000256" key="1">
    <source>
        <dbReference type="SAM" id="MobiDB-lite"/>
    </source>
</evidence>
<dbReference type="AlphaFoldDB" id="A0A939FB05"/>
<evidence type="ECO:0008006" key="4">
    <source>
        <dbReference type="Google" id="ProtNLM"/>
    </source>
</evidence>
<evidence type="ECO:0000313" key="2">
    <source>
        <dbReference type="EMBL" id="MBO0515233.1"/>
    </source>
</evidence>
<name>A0A939FB05_9ACTN</name>